<dbReference type="PANTHER" id="PTHR33744">
    <property type="entry name" value="CARBOHYDRATE DIACID REGULATOR"/>
    <property type="match status" value="1"/>
</dbReference>
<reference evidence="2 3" key="1">
    <citation type="submission" date="2016-01" db="EMBL/GenBank/DDBJ databases">
        <title>Complete genome sequence of strain Lentibacillus amyloliquefaciens LAM0015T isolated from saline sediment.</title>
        <authorList>
            <person name="Wang J.-L."/>
            <person name="He M.-X."/>
        </authorList>
    </citation>
    <scope>NUCLEOTIDE SEQUENCE [LARGE SCALE GENOMIC DNA]</scope>
    <source>
        <strain evidence="2 3">LAM0015</strain>
    </source>
</reference>
<dbReference type="Proteomes" id="UP000050331">
    <property type="component" value="Chromosome"/>
</dbReference>
<dbReference type="Gene3D" id="1.10.10.2840">
    <property type="entry name" value="PucR C-terminal helix-turn-helix domain"/>
    <property type="match status" value="1"/>
</dbReference>
<organism evidence="2 3">
    <name type="scientific">Lentibacillus amyloliquefaciens</name>
    <dbReference type="NCBI Taxonomy" id="1472767"/>
    <lineage>
        <taxon>Bacteria</taxon>
        <taxon>Bacillati</taxon>
        <taxon>Bacillota</taxon>
        <taxon>Bacilli</taxon>
        <taxon>Bacillales</taxon>
        <taxon>Bacillaceae</taxon>
        <taxon>Lentibacillus</taxon>
    </lineage>
</organism>
<dbReference type="STRING" id="1472767.AOX59_17350"/>
<dbReference type="InterPro" id="IPR051448">
    <property type="entry name" value="CdaR-like_regulators"/>
</dbReference>
<dbReference type="InterPro" id="IPR042070">
    <property type="entry name" value="PucR_C-HTH_sf"/>
</dbReference>
<dbReference type="AlphaFoldDB" id="A0A0U4EI83"/>
<dbReference type="EMBL" id="CP013862">
    <property type="protein sequence ID" value="ALX50185.1"/>
    <property type="molecule type" value="Genomic_DNA"/>
</dbReference>
<name>A0A0U4EI83_9BACI</name>
<evidence type="ECO:0000259" key="1">
    <source>
        <dbReference type="Pfam" id="PF13556"/>
    </source>
</evidence>
<dbReference type="Pfam" id="PF13556">
    <property type="entry name" value="HTH_30"/>
    <property type="match status" value="1"/>
</dbReference>
<dbReference type="RefSeq" id="WP_068447426.1">
    <property type="nucleotide sequence ID" value="NZ_CP013862.1"/>
</dbReference>
<accession>A0A0U4EI83</accession>
<feature type="domain" description="PucR C-terminal helix-turn-helix" evidence="1">
    <location>
        <begin position="221"/>
        <end position="279"/>
    </location>
</feature>
<dbReference type="InterPro" id="IPR025736">
    <property type="entry name" value="PucR_C-HTH_dom"/>
</dbReference>
<protein>
    <recommendedName>
        <fullName evidence="1">PucR C-terminal helix-turn-helix domain-containing protein</fullName>
    </recommendedName>
</protein>
<dbReference type="KEGG" id="lao:AOX59_17350"/>
<evidence type="ECO:0000313" key="2">
    <source>
        <dbReference type="EMBL" id="ALX50185.1"/>
    </source>
</evidence>
<keyword evidence="3" id="KW-1185">Reference proteome</keyword>
<dbReference type="OrthoDB" id="143422at2"/>
<dbReference type="PANTHER" id="PTHR33744:SF1">
    <property type="entry name" value="DNA-BINDING TRANSCRIPTIONAL ACTIVATOR ADER"/>
    <property type="match status" value="1"/>
</dbReference>
<evidence type="ECO:0000313" key="3">
    <source>
        <dbReference type="Proteomes" id="UP000050331"/>
    </source>
</evidence>
<gene>
    <name evidence="2" type="ORF">AOX59_17350</name>
</gene>
<proteinExistence type="predicted"/>
<sequence length="292" mass="34068">MLDRAAISIAQILLRNRTIEERKLNVEDDLVQNLLLGKPYNPDELKMIMPPSNKHLYYRVFICQTYNASSNSNHDAWDEVKVQRSMSIRSLFERYGFYPAVSVKKTEIAVISFFNADKHDKFAANQFTALISECPETLNLHPQNIGVSGNHQDTSRFRRAYKEANEVLHLNKYHDSDIALYENIGIYRLLFQLKDNQLIESYIEDYIGPLLKHDKEMNAELLTTLETYLKFSESKKETAERLFIVRQTLYHRLDKIEELLGNDYLEPTNRLAIETAIKAYHLMEDSSPENLL</sequence>